<name>A0ABV5ZJJ2_9BACT</name>
<feature type="compositionally biased region" description="Gly residues" evidence="1">
    <location>
        <begin position="233"/>
        <end position="254"/>
    </location>
</feature>
<sequence>MTEEIVTIRLAGINNGAHYNFMSNVAEKAKGDEAVYGKAKSQTDALVSALAQENEDLMLSRKSSLSDTIAEADRQRDAYYRGYRNGVRSFRSFPAGAQKMAADTLWQHMTDHGIEPKMQLDRETGLLTNLVEDLQGRLAPQVAALGLKPFVDGMKAANETVRTSLSGRDTEQSGLTLGALKASRAKTDEAYLSLVRRVNAHAEIEGAADYFAFITYVNEQIKRFKEQVLPPGKGSGKGTGSGKGSKGSGTGKGSGKASIKKQLSLLIPAFETAQGLAAGSLAYAGHTGELPDGTKLYLLYVDGNPDKFVWVKIDGDHLSKVDYLAGAGKPGGVK</sequence>
<accession>A0ABV5ZJJ2</accession>
<dbReference type="InterPro" id="IPR046228">
    <property type="entry name" value="DUF6261"/>
</dbReference>
<gene>
    <name evidence="2" type="ORF">ACFFK8_06860</name>
</gene>
<feature type="region of interest" description="Disordered" evidence="1">
    <location>
        <begin position="227"/>
        <end position="256"/>
    </location>
</feature>
<evidence type="ECO:0000313" key="2">
    <source>
        <dbReference type="EMBL" id="MFB9897520.1"/>
    </source>
</evidence>
<proteinExistence type="predicted"/>
<evidence type="ECO:0000313" key="3">
    <source>
        <dbReference type="Proteomes" id="UP001589688"/>
    </source>
</evidence>
<keyword evidence="3" id="KW-1185">Reference proteome</keyword>
<protein>
    <submittedName>
        <fullName evidence="2">DUF6261 family protein</fullName>
    </submittedName>
</protein>
<dbReference type="EMBL" id="JBHLZF010000002">
    <property type="protein sequence ID" value="MFB9897520.1"/>
    <property type="molecule type" value="Genomic_DNA"/>
</dbReference>
<dbReference type="Pfam" id="PF19775">
    <property type="entry name" value="DUF6261"/>
    <property type="match status" value="1"/>
</dbReference>
<dbReference type="RefSeq" id="WP_390183060.1">
    <property type="nucleotide sequence ID" value="NZ_JBHLZF010000002.1"/>
</dbReference>
<reference evidence="2 3" key="1">
    <citation type="submission" date="2024-09" db="EMBL/GenBank/DDBJ databases">
        <authorList>
            <person name="Sun Q."/>
            <person name="Mori K."/>
        </authorList>
    </citation>
    <scope>NUCLEOTIDE SEQUENCE [LARGE SCALE GENOMIC DNA]</scope>
    <source>
        <strain evidence="2 3">ATCC 51272</strain>
    </source>
</reference>
<organism evidence="2 3">
    <name type="scientific">Hallella seregens ATCC 51272</name>
    <dbReference type="NCBI Taxonomy" id="1336250"/>
    <lineage>
        <taxon>Bacteria</taxon>
        <taxon>Pseudomonadati</taxon>
        <taxon>Bacteroidota</taxon>
        <taxon>Bacteroidia</taxon>
        <taxon>Bacteroidales</taxon>
        <taxon>Prevotellaceae</taxon>
        <taxon>Hallella</taxon>
    </lineage>
</organism>
<dbReference type="Proteomes" id="UP001589688">
    <property type="component" value="Unassembled WGS sequence"/>
</dbReference>
<comment type="caution">
    <text evidence="2">The sequence shown here is derived from an EMBL/GenBank/DDBJ whole genome shotgun (WGS) entry which is preliminary data.</text>
</comment>
<evidence type="ECO:0000256" key="1">
    <source>
        <dbReference type="SAM" id="MobiDB-lite"/>
    </source>
</evidence>